<feature type="domain" description="Major facilitator superfamily (MFS) profile" evidence="9">
    <location>
        <begin position="24"/>
        <end position="409"/>
    </location>
</feature>
<keyword evidence="11" id="KW-1185">Reference proteome</keyword>
<feature type="transmembrane region" description="Helical" evidence="8">
    <location>
        <begin position="60"/>
        <end position="80"/>
    </location>
</feature>
<dbReference type="RefSeq" id="WP_235705914.1">
    <property type="nucleotide sequence ID" value="NZ_JAKGBZ010000063.1"/>
</dbReference>
<organism evidence="10 11">
    <name type="scientific">Acidiphilium iwatense</name>
    <dbReference type="NCBI Taxonomy" id="768198"/>
    <lineage>
        <taxon>Bacteria</taxon>
        <taxon>Pseudomonadati</taxon>
        <taxon>Pseudomonadota</taxon>
        <taxon>Alphaproteobacteria</taxon>
        <taxon>Acetobacterales</taxon>
        <taxon>Acidocellaceae</taxon>
        <taxon>Acidiphilium</taxon>
    </lineage>
</organism>
<dbReference type="SUPFAM" id="SSF103473">
    <property type="entry name" value="MFS general substrate transporter"/>
    <property type="match status" value="1"/>
</dbReference>
<gene>
    <name evidence="10" type="ORF">L2A60_18240</name>
</gene>
<dbReference type="EMBL" id="JAKGBZ010000063">
    <property type="protein sequence ID" value="MCF3948606.1"/>
    <property type="molecule type" value="Genomic_DNA"/>
</dbReference>
<feature type="transmembrane region" description="Helical" evidence="8">
    <location>
        <begin position="266"/>
        <end position="285"/>
    </location>
</feature>
<dbReference type="CDD" id="cd17472">
    <property type="entry name" value="MFS_YajR_like"/>
    <property type="match status" value="1"/>
</dbReference>
<dbReference type="Pfam" id="PF07690">
    <property type="entry name" value="MFS_1"/>
    <property type="match status" value="1"/>
</dbReference>
<feature type="transmembrane region" description="Helical" evidence="8">
    <location>
        <begin position="321"/>
        <end position="343"/>
    </location>
</feature>
<dbReference type="PROSITE" id="PS00216">
    <property type="entry name" value="SUGAR_TRANSPORT_1"/>
    <property type="match status" value="1"/>
</dbReference>
<dbReference type="InterPro" id="IPR050171">
    <property type="entry name" value="MFS_Transporters"/>
</dbReference>
<dbReference type="InterPro" id="IPR011701">
    <property type="entry name" value="MFS"/>
</dbReference>
<evidence type="ECO:0000256" key="1">
    <source>
        <dbReference type="ARBA" id="ARBA00004651"/>
    </source>
</evidence>
<dbReference type="InterPro" id="IPR036259">
    <property type="entry name" value="MFS_trans_sf"/>
</dbReference>
<protein>
    <submittedName>
        <fullName evidence="10">MFS transporter</fullName>
    </submittedName>
</protein>
<accession>A0ABS9E0R3</accession>
<feature type="transmembrane region" description="Helical" evidence="8">
    <location>
        <begin position="177"/>
        <end position="198"/>
    </location>
</feature>
<evidence type="ECO:0000256" key="7">
    <source>
        <dbReference type="SAM" id="MobiDB-lite"/>
    </source>
</evidence>
<dbReference type="InterPro" id="IPR005829">
    <property type="entry name" value="Sugar_transporter_CS"/>
</dbReference>
<dbReference type="Proteomes" id="UP001521209">
    <property type="component" value="Unassembled WGS sequence"/>
</dbReference>
<evidence type="ECO:0000256" key="2">
    <source>
        <dbReference type="ARBA" id="ARBA00022448"/>
    </source>
</evidence>
<keyword evidence="6 8" id="KW-0472">Membrane</keyword>
<keyword evidence="3" id="KW-1003">Cell membrane</keyword>
<feature type="transmembrane region" description="Helical" evidence="8">
    <location>
        <begin position="297"/>
        <end position="315"/>
    </location>
</feature>
<feature type="transmembrane region" description="Helical" evidence="8">
    <location>
        <begin position="117"/>
        <end position="137"/>
    </location>
</feature>
<feature type="transmembrane region" description="Helical" evidence="8">
    <location>
        <begin position="92"/>
        <end position="111"/>
    </location>
</feature>
<feature type="region of interest" description="Disordered" evidence="7">
    <location>
        <begin position="1"/>
        <end position="22"/>
    </location>
</feature>
<feature type="compositionally biased region" description="Basic residues" evidence="7">
    <location>
        <begin position="1"/>
        <end position="14"/>
    </location>
</feature>
<dbReference type="PANTHER" id="PTHR23517">
    <property type="entry name" value="RESISTANCE PROTEIN MDTM, PUTATIVE-RELATED-RELATED"/>
    <property type="match status" value="1"/>
</dbReference>
<keyword evidence="2" id="KW-0813">Transport</keyword>
<dbReference type="Gene3D" id="1.20.1250.20">
    <property type="entry name" value="MFS general substrate transporter like domains"/>
    <property type="match status" value="1"/>
</dbReference>
<feature type="transmembrane region" description="Helical" evidence="8">
    <location>
        <begin position="384"/>
        <end position="404"/>
    </location>
</feature>
<sequence length="413" mass="43487">MSQTKLKTRTKRRPNPMSKLERRASRSLASIYGLRMLGLFLILPVFSIYAKTLPGGHDRFLVGLALGIYGFTQACLQIPLGIASDRFGRKPVMIAGLAIFALGSFVAGFSHTLPMIIVGRAIQGAGAISAAISAMIADATQPENRTKAMAFVGMMIGASFIIALVAGPLLYRSISVPGMFLLTGVLAIGAIFVVKFVVPDVKMGASEPAHPDTANTSAARHTSLFTPALLRLDFSIFALNFMQVALFLALPLALVNDAGIPIEDNWIVYLPVAVLSFIVAIPGIIWAETRGYMRHGFIGAVASMGLAMIGFAAGYHDIMALVAALFVFFVGFNLLEALLPSLVSRTAPPSRKGRALGVYNTAQSIGLFAGGAIGGIAADLGGSVAVFLTSAALGLIWLIVAIFVRPPAKHSIG</sequence>
<dbReference type="PROSITE" id="PS50850">
    <property type="entry name" value="MFS"/>
    <property type="match status" value="1"/>
</dbReference>
<evidence type="ECO:0000256" key="6">
    <source>
        <dbReference type="ARBA" id="ARBA00023136"/>
    </source>
</evidence>
<evidence type="ECO:0000256" key="4">
    <source>
        <dbReference type="ARBA" id="ARBA00022692"/>
    </source>
</evidence>
<evidence type="ECO:0000259" key="9">
    <source>
        <dbReference type="PROSITE" id="PS50850"/>
    </source>
</evidence>
<dbReference type="PANTHER" id="PTHR23517:SF2">
    <property type="entry name" value="MULTIDRUG RESISTANCE PROTEIN MDTH"/>
    <property type="match status" value="1"/>
</dbReference>
<comment type="caution">
    <text evidence="10">The sequence shown here is derived from an EMBL/GenBank/DDBJ whole genome shotgun (WGS) entry which is preliminary data.</text>
</comment>
<name>A0ABS9E0R3_9PROT</name>
<evidence type="ECO:0000313" key="11">
    <source>
        <dbReference type="Proteomes" id="UP001521209"/>
    </source>
</evidence>
<reference evidence="10 11" key="1">
    <citation type="submission" date="2022-01" db="EMBL/GenBank/DDBJ databases">
        <authorList>
            <person name="Won M."/>
            <person name="Kim S.-J."/>
            <person name="Kwon S.-W."/>
        </authorList>
    </citation>
    <scope>NUCLEOTIDE SEQUENCE [LARGE SCALE GENOMIC DNA]</scope>
    <source>
        <strain evidence="10 11">KCTC 23505</strain>
    </source>
</reference>
<feature type="transmembrane region" description="Helical" evidence="8">
    <location>
        <begin position="234"/>
        <end position="254"/>
    </location>
</feature>
<proteinExistence type="predicted"/>
<keyword evidence="4 8" id="KW-0812">Transmembrane</keyword>
<feature type="transmembrane region" description="Helical" evidence="8">
    <location>
        <begin position="355"/>
        <end position="378"/>
    </location>
</feature>
<keyword evidence="5 8" id="KW-1133">Transmembrane helix</keyword>
<feature type="transmembrane region" description="Helical" evidence="8">
    <location>
        <begin position="149"/>
        <end position="171"/>
    </location>
</feature>
<evidence type="ECO:0000256" key="5">
    <source>
        <dbReference type="ARBA" id="ARBA00022989"/>
    </source>
</evidence>
<dbReference type="InterPro" id="IPR020846">
    <property type="entry name" value="MFS_dom"/>
</dbReference>
<evidence type="ECO:0000256" key="8">
    <source>
        <dbReference type="SAM" id="Phobius"/>
    </source>
</evidence>
<evidence type="ECO:0000313" key="10">
    <source>
        <dbReference type="EMBL" id="MCF3948606.1"/>
    </source>
</evidence>
<evidence type="ECO:0000256" key="3">
    <source>
        <dbReference type="ARBA" id="ARBA00022475"/>
    </source>
</evidence>
<comment type="subcellular location">
    <subcellularLocation>
        <location evidence="1">Cell membrane</location>
        <topology evidence="1">Multi-pass membrane protein</topology>
    </subcellularLocation>
</comment>